<dbReference type="InterPro" id="IPR011780">
    <property type="entry name" value="D_Ser_am_lyase"/>
</dbReference>
<evidence type="ECO:0000256" key="1">
    <source>
        <dbReference type="ARBA" id="ARBA00001933"/>
    </source>
</evidence>
<evidence type="ECO:0000256" key="3">
    <source>
        <dbReference type="ARBA" id="ARBA00023239"/>
    </source>
</evidence>
<evidence type="ECO:0000313" key="6">
    <source>
        <dbReference type="EMBL" id="OEH85115.1"/>
    </source>
</evidence>
<dbReference type="Proteomes" id="UP000095255">
    <property type="component" value="Unassembled WGS sequence"/>
</dbReference>
<dbReference type="GO" id="GO:0009097">
    <property type="term" value="P:isoleucine biosynthetic process"/>
    <property type="evidence" value="ECO:0007669"/>
    <property type="project" value="TreeGrafter"/>
</dbReference>
<dbReference type="NCBIfam" id="NF002823">
    <property type="entry name" value="PRK02991.1"/>
    <property type="match status" value="1"/>
</dbReference>
<comment type="cofactor">
    <cofactor evidence="1 4">
        <name>pyridoxal 5'-phosphate</name>
        <dbReference type="ChEBI" id="CHEBI:597326"/>
    </cofactor>
</comment>
<dbReference type="STRING" id="1390249.BHU72_05755"/>
<organism evidence="6 7">
    <name type="scientific">Desulfuribacillus stibiiarsenatis</name>
    <dbReference type="NCBI Taxonomy" id="1390249"/>
    <lineage>
        <taxon>Bacteria</taxon>
        <taxon>Bacillati</taxon>
        <taxon>Bacillota</taxon>
        <taxon>Desulfuribacillia</taxon>
        <taxon>Desulfuribacillales</taxon>
        <taxon>Desulfuribacillaceae</taxon>
        <taxon>Desulfuribacillus</taxon>
    </lineage>
</organism>
<feature type="domain" description="Tryptophan synthase beta chain-like PALP" evidence="5">
    <location>
        <begin position="83"/>
        <end position="407"/>
    </location>
</feature>
<dbReference type="NCBIfam" id="TIGR02035">
    <property type="entry name" value="D_Ser_am_lyase"/>
    <property type="match status" value="1"/>
</dbReference>
<dbReference type="Gene3D" id="3.40.50.1100">
    <property type="match status" value="2"/>
</dbReference>
<dbReference type="InterPro" id="IPR050147">
    <property type="entry name" value="Ser/Thr_Dehydratase"/>
</dbReference>
<sequence>MNKMIHGKTLEEWLAMYPMLEEVIDAKEVFWNNPSYTSYQEAIQNIRISEDEVRDAAARLERFAPYLMEAFPETSKNRGVIESPLIEVPSMHADLNNSYKAQLTGKLLLKCDNQLAISGSIKARGGIYEVLKHSETLAIENYLLTLEDDYAMMNSDRFREFYSQYSIAVGSTGNLGLSIGIMGAQIGFQVFVHMSADAKQWKKDLLRDKGVTVIEYDADYSQAVAAGRKQAESNAKMFFIDDENSKDLFLGYAVAAYRLQEQLKDKGYLVDHDHPLFAYLPCGVGGGPGGIAFGLKLIFGDDVHCFFAEPTHSPCMLLGLLTGLHEQVSVQDFNLDNITAADGLAVGRPSGFIGRTLEQMISGVYTVTDEKLFLLLKKLVDTENISLEPSALTGLAGPTMLLRSKMGQEYIAQHNLQEKMHQAIHLPWATGGNMVPFEVMEEYYTNASKIQRKLNFKRDDSTSDSNEKQCSVKAKYYIMVLFNGGAL</sequence>
<protein>
    <recommendedName>
        <fullName evidence="4">Probable D-serine dehydratase</fullName>
        <ecNumber evidence="4">4.3.1.18</ecNumber>
    </recommendedName>
    <alternativeName>
        <fullName evidence="4">D-serine deaminase</fullName>
        <shortName evidence="4">DSD</shortName>
    </alternativeName>
</protein>
<dbReference type="InterPro" id="IPR001926">
    <property type="entry name" value="TrpB-like_PALP"/>
</dbReference>
<reference evidence="6 7" key="1">
    <citation type="submission" date="2016-09" db="EMBL/GenBank/DDBJ databases">
        <title>Desulfuribacillus arsenicus sp. nov., an obligately anaerobic, dissimilatory arsenic- and antimonate-reducing bacterium isolated from anoxic sediments.</title>
        <authorList>
            <person name="Abin C.A."/>
            <person name="Hollibaugh J.T."/>
        </authorList>
    </citation>
    <scope>NUCLEOTIDE SEQUENCE [LARGE SCALE GENOMIC DNA]</scope>
    <source>
        <strain evidence="6 7">MLFW-2</strain>
    </source>
</reference>
<dbReference type="EC" id="4.3.1.18" evidence="4"/>
<comment type="catalytic activity">
    <reaction evidence="4">
        <text>D-serine = pyruvate + NH4(+)</text>
        <dbReference type="Rhea" id="RHEA:13977"/>
        <dbReference type="ChEBI" id="CHEBI:15361"/>
        <dbReference type="ChEBI" id="CHEBI:28938"/>
        <dbReference type="ChEBI" id="CHEBI:35247"/>
        <dbReference type="EC" id="4.3.1.18"/>
    </reaction>
</comment>
<feature type="modified residue" description="N6-(pyridoxal phosphate)lysine" evidence="4">
    <location>
        <position position="122"/>
    </location>
</feature>
<dbReference type="PROSITE" id="PS00165">
    <property type="entry name" value="DEHYDRATASE_SER_THR"/>
    <property type="match status" value="1"/>
</dbReference>
<accession>A0A1E5L4Q8</accession>
<comment type="similarity">
    <text evidence="4">Belongs to the serine/threonine dehydratase family. DsdA subfamily.</text>
</comment>
<dbReference type="GO" id="GO:0030170">
    <property type="term" value="F:pyridoxal phosphate binding"/>
    <property type="evidence" value="ECO:0007669"/>
    <property type="project" value="InterPro"/>
</dbReference>
<comment type="caution">
    <text evidence="6">The sequence shown here is derived from an EMBL/GenBank/DDBJ whole genome shotgun (WGS) entry which is preliminary data.</text>
</comment>
<keyword evidence="3 4" id="KW-0456">Lyase</keyword>
<evidence type="ECO:0000259" key="5">
    <source>
        <dbReference type="Pfam" id="PF00291"/>
    </source>
</evidence>
<dbReference type="AlphaFoldDB" id="A0A1E5L4Q8"/>
<dbReference type="GO" id="GO:0008721">
    <property type="term" value="F:D-serine ammonia-lyase activity"/>
    <property type="evidence" value="ECO:0007669"/>
    <property type="project" value="UniProtKB-EC"/>
</dbReference>
<dbReference type="SUPFAM" id="SSF53686">
    <property type="entry name" value="Tryptophan synthase beta subunit-like PLP-dependent enzymes"/>
    <property type="match status" value="1"/>
</dbReference>
<dbReference type="HAMAP" id="MF_01030">
    <property type="entry name" value="D_Ser_dehydrat"/>
    <property type="match status" value="1"/>
</dbReference>
<name>A0A1E5L4Q8_9FIRM</name>
<dbReference type="InterPro" id="IPR000634">
    <property type="entry name" value="Ser/Thr_deHydtase_PyrdxlP-BS"/>
</dbReference>
<gene>
    <name evidence="4" type="primary">dsdA</name>
    <name evidence="6" type="ORF">BHU72_05755</name>
</gene>
<evidence type="ECO:0000256" key="4">
    <source>
        <dbReference type="HAMAP-Rule" id="MF_01030"/>
    </source>
</evidence>
<keyword evidence="2 4" id="KW-0663">Pyridoxal phosphate</keyword>
<dbReference type="InterPro" id="IPR036052">
    <property type="entry name" value="TrpB-like_PALP_sf"/>
</dbReference>
<dbReference type="GO" id="GO:0036088">
    <property type="term" value="P:D-serine catabolic process"/>
    <property type="evidence" value="ECO:0007669"/>
    <property type="project" value="TreeGrafter"/>
</dbReference>
<dbReference type="PANTHER" id="PTHR48078">
    <property type="entry name" value="THREONINE DEHYDRATASE, MITOCHONDRIAL-RELATED"/>
    <property type="match status" value="1"/>
</dbReference>
<dbReference type="GO" id="GO:0016836">
    <property type="term" value="F:hydro-lyase activity"/>
    <property type="evidence" value="ECO:0007669"/>
    <property type="project" value="UniProtKB-UniRule"/>
</dbReference>
<dbReference type="EMBL" id="MJAT01000033">
    <property type="protein sequence ID" value="OEH85115.1"/>
    <property type="molecule type" value="Genomic_DNA"/>
</dbReference>
<proteinExistence type="inferred from homology"/>
<keyword evidence="7" id="KW-1185">Reference proteome</keyword>
<evidence type="ECO:0000256" key="2">
    <source>
        <dbReference type="ARBA" id="ARBA00022898"/>
    </source>
</evidence>
<evidence type="ECO:0000313" key="7">
    <source>
        <dbReference type="Proteomes" id="UP000095255"/>
    </source>
</evidence>
<dbReference type="PANTHER" id="PTHR48078:SF9">
    <property type="entry name" value="D-SERINE DEHYDRATASE"/>
    <property type="match status" value="1"/>
</dbReference>
<dbReference type="Pfam" id="PF00291">
    <property type="entry name" value="PALP"/>
    <property type="match status" value="1"/>
</dbReference>